<dbReference type="EMBL" id="VYQB01000024">
    <property type="protein sequence ID" value="KAA9012267.1"/>
    <property type="molecule type" value="Genomic_DNA"/>
</dbReference>
<accession>A0A5J5HU37</accession>
<dbReference type="RefSeq" id="WP_120253341.1">
    <property type="nucleotide sequence ID" value="NZ_VYPZ01000028.1"/>
</dbReference>
<gene>
    <name evidence="2" type="ORF">F4U95_21595</name>
    <name evidence="1" type="ORF">F4U96_21480</name>
</gene>
<sequence>MMETRTQLITRLEREIRAVERILDRRGMYVDMIDWTAMTARERDWARYRHMEELHMTIWELDSRLDHLDENRWSYE</sequence>
<comment type="caution">
    <text evidence="2">The sequence shown here is derived from an EMBL/GenBank/DDBJ whole genome shotgun (WGS) entry which is preliminary data.</text>
</comment>
<evidence type="ECO:0000313" key="2">
    <source>
        <dbReference type="EMBL" id="KAA9024728.1"/>
    </source>
</evidence>
<dbReference type="Proteomes" id="UP000325933">
    <property type="component" value="Unassembled WGS sequence"/>
</dbReference>
<name>A0A5J5HU37_9SPHN</name>
<evidence type="ECO:0000313" key="1">
    <source>
        <dbReference type="EMBL" id="KAA9012267.1"/>
    </source>
</evidence>
<organism evidence="2 3">
    <name type="scientific">Sphingobium limneticum</name>
    <dbReference type="NCBI Taxonomy" id="1007511"/>
    <lineage>
        <taxon>Bacteria</taxon>
        <taxon>Pseudomonadati</taxon>
        <taxon>Pseudomonadota</taxon>
        <taxon>Alphaproteobacteria</taxon>
        <taxon>Sphingomonadales</taxon>
        <taxon>Sphingomonadaceae</taxon>
        <taxon>Sphingobium</taxon>
    </lineage>
</organism>
<evidence type="ECO:0000313" key="3">
    <source>
        <dbReference type="Proteomes" id="UP000325933"/>
    </source>
</evidence>
<reference evidence="3 4" key="1">
    <citation type="submission" date="2019-09" db="EMBL/GenBank/DDBJ databases">
        <authorList>
            <person name="Feng G."/>
        </authorList>
    </citation>
    <scope>NUCLEOTIDE SEQUENCE [LARGE SCALE GENOMIC DNA]</scope>
    <source>
        <strain evidence="2 3">KACC 19283</strain>
        <strain evidence="1 4">KACC 19284</strain>
    </source>
</reference>
<evidence type="ECO:0000313" key="4">
    <source>
        <dbReference type="Proteomes" id="UP000326364"/>
    </source>
</evidence>
<keyword evidence="4" id="KW-1185">Reference proteome</keyword>
<proteinExistence type="predicted"/>
<dbReference type="AlphaFoldDB" id="A0A5J5HU37"/>
<dbReference type="Proteomes" id="UP000326364">
    <property type="component" value="Unassembled WGS sequence"/>
</dbReference>
<dbReference type="EMBL" id="VYQA01000024">
    <property type="protein sequence ID" value="KAA9024728.1"/>
    <property type="molecule type" value="Genomic_DNA"/>
</dbReference>
<protein>
    <submittedName>
        <fullName evidence="2">Uncharacterized protein</fullName>
    </submittedName>
</protein>